<dbReference type="InterPro" id="IPR004143">
    <property type="entry name" value="BPL_LPL_catalytic"/>
</dbReference>
<dbReference type="EC" id="2.3.1.204" evidence="3"/>
<keyword evidence="2 3" id="KW-0012">Acyltransferase</keyword>
<comment type="caution">
    <text evidence="5">The sequence shown here is derived from an EMBL/GenBank/DDBJ whole genome shotgun (WGS) entry which is preliminary data.</text>
</comment>
<evidence type="ECO:0000256" key="1">
    <source>
        <dbReference type="ARBA" id="ARBA00022679"/>
    </source>
</evidence>
<dbReference type="SUPFAM" id="SSF55681">
    <property type="entry name" value="Class II aaRS and biotin synthetases"/>
    <property type="match status" value="1"/>
</dbReference>
<gene>
    <name evidence="3" type="primary">lipL</name>
    <name evidence="5" type="ORF">AWH48_07275</name>
</gene>
<dbReference type="Gene3D" id="3.30.930.10">
    <property type="entry name" value="Bira Bifunctional Protein, Domain 2"/>
    <property type="match status" value="1"/>
</dbReference>
<protein>
    <recommendedName>
        <fullName evidence="3">Octanoyl-[GcvH]:protein N-octanoyltransferase</fullName>
        <ecNumber evidence="3">2.3.1.204</ecNumber>
    </recommendedName>
    <alternativeName>
        <fullName evidence="3">Octanoyl-[GcvH]:E2 amidotransferase</fullName>
    </alternativeName>
</protein>
<dbReference type="PANTHER" id="PTHR43679:SF2">
    <property type="entry name" value="OCTANOYL-[GCVH]:PROTEIN N-OCTANOYLTRANSFERASE"/>
    <property type="match status" value="1"/>
</dbReference>
<feature type="active site" description="Acyl-thioester intermediate" evidence="3">
    <location>
        <position position="147"/>
    </location>
</feature>
<evidence type="ECO:0000313" key="5">
    <source>
        <dbReference type="EMBL" id="OAH54395.1"/>
    </source>
</evidence>
<dbReference type="OrthoDB" id="2080934at2"/>
<dbReference type="CDD" id="cd16443">
    <property type="entry name" value="LplA"/>
    <property type="match status" value="1"/>
</dbReference>
<proteinExistence type="inferred from homology"/>
<dbReference type="GO" id="GO:0033819">
    <property type="term" value="F:lipoyl(octanoyl) transferase activity"/>
    <property type="evidence" value="ECO:0007669"/>
    <property type="project" value="InterPro"/>
</dbReference>
<comment type="pathway">
    <text evidence="3">Protein modification; protein lipoylation via endogenous pathway; protein N(6)-(lipoyl)lysine from octanoyl-[acyl-carrier-protein].</text>
</comment>
<organism evidence="5 6">
    <name type="scientific">Domibacillus aminovorans</name>
    <dbReference type="NCBI Taxonomy" id="29332"/>
    <lineage>
        <taxon>Bacteria</taxon>
        <taxon>Bacillati</taxon>
        <taxon>Bacillota</taxon>
        <taxon>Bacilli</taxon>
        <taxon>Bacillales</taxon>
        <taxon>Bacillaceae</taxon>
        <taxon>Domibacillus</taxon>
    </lineage>
</organism>
<comment type="similarity">
    <text evidence="3">Belongs to the octanoyltransferase LipL family.</text>
</comment>
<dbReference type="InterPro" id="IPR045864">
    <property type="entry name" value="aa-tRNA-synth_II/BPL/LPL"/>
</dbReference>
<dbReference type="AlphaFoldDB" id="A0A177KNB5"/>
<evidence type="ECO:0000256" key="2">
    <source>
        <dbReference type="ARBA" id="ARBA00023315"/>
    </source>
</evidence>
<feature type="domain" description="BPL/LPL catalytic" evidence="4">
    <location>
        <begin position="44"/>
        <end position="227"/>
    </location>
</feature>
<comment type="miscellaneous">
    <text evidence="3">The reaction proceeds via a thioester-linked acyl-enzyme intermediate.</text>
</comment>
<comment type="catalytic activity">
    <reaction evidence="3">
        <text>N(6)-octanoyl-L-lysyl-[glycine-cleavage complex H protein] + L-lysyl-[lipoyl-carrier protein] = N(6)-octanoyl-L-lysyl-[lipoyl-carrier protein] + L-lysyl-[glycine-cleavage complex H protein]</text>
        <dbReference type="Rhea" id="RHEA:20213"/>
        <dbReference type="Rhea" id="RHEA-COMP:10500"/>
        <dbReference type="Rhea" id="RHEA-COMP:10501"/>
        <dbReference type="Rhea" id="RHEA-COMP:10503"/>
        <dbReference type="Rhea" id="RHEA-COMP:10504"/>
        <dbReference type="ChEBI" id="CHEBI:29969"/>
        <dbReference type="ChEBI" id="CHEBI:78809"/>
        <dbReference type="EC" id="2.3.1.204"/>
    </reaction>
</comment>
<keyword evidence="1 3" id="KW-0808">Transferase</keyword>
<name>A0A177KNB5_9BACI</name>
<dbReference type="GO" id="GO:0009249">
    <property type="term" value="P:protein lipoylation"/>
    <property type="evidence" value="ECO:0007669"/>
    <property type="project" value="UniProtKB-UniRule"/>
</dbReference>
<evidence type="ECO:0000256" key="3">
    <source>
        <dbReference type="HAMAP-Rule" id="MF_02119"/>
    </source>
</evidence>
<dbReference type="Pfam" id="PF21948">
    <property type="entry name" value="LplA-B_cat"/>
    <property type="match status" value="1"/>
</dbReference>
<evidence type="ECO:0000313" key="6">
    <source>
        <dbReference type="Proteomes" id="UP000077271"/>
    </source>
</evidence>
<dbReference type="InterPro" id="IPR050664">
    <property type="entry name" value="Octanoyltrans_LipM/LipL"/>
</dbReference>
<dbReference type="InterPro" id="IPR024897">
    <property type="entry name" value="LipL"/>
</dbReference>
<dbReference type="RefSeq" id="WP_063975100.1">
    <property type="nucleotide sequence ID" value="NZ_LQWZ01000033.1"/>
</dbReference>
<dbReference type="Proteomes" id="UP000077271">
    <property type="component" value="Unassembled WGS sequence"/>
</dbReference>
<evidence type="ECO:0000259" key="4">
    <source>
        <dbReference type="PROSITE" id="PS51733"/>
    </source>
</evidence>
<dbReference type="PANTHER" id="PTHR43679">
    <property type="entry name" value="OCTANOYLTRANSFERASE LIPM-RELATED"/>
    <property type="match status" value="1"/>
</dbReference>
<dbReference type="PROSITE" id="PS51733">
    <property type="entry name" value="BPL_LPL_CATALYTIC"/>
    <property type="match status" value="1"/>
</dbReference>
<accession>A0A177KNB5</accession>
<dbReference type="EMBL" id="LQWZ01000033">
    <property type="protein sequence ID" value="OAH54395.1"/>
    <property type="molecule type" value="Genomic_DNA"/>
</dbReference>
<comment type="function">
    <text evidence="3">Catalyzes the amidotransfer (transamidation) of the octanoyl moiety from octanoyl-GcvH to the lipoyl domain of the E2 subunit of lipoate-dependent enzymes.</text>
</comment>
<feature type="site" description="Lowers pKa of active site Cys" evidence="3">
    <location>
        <position position="159"/>
    </location>
</feature>
<reference evidence="5 6" key="1">
    <citation type="submission" date="2016-01" db="EMBL/GenBank/DDBJ databases">
        <title>Investigation of taxonomic status of Bacillus aminovorans.</title>
        <authorList>
            <person name="Verma A."/>
            <person name="Pal Y."/>
            <person name="Krishnamurthi S."/>
        </authorList>
    </citation>
    <scope>NUCLEOTIDE SEQUENCE [LARGE SCALE GENOMIC DNA]</scope>
    <source>
        <strain evidence="5 6">DSM 4337</strain>
    </source>
</reference>
<sequence>MDQLKDLLRRPIWRFIDQSAYGPGFNPIYSFATDDALCTAVGTEKSPSTVRAWVHHDTVVLGIQDTKLPYLKDGLQVLKDAGFHFIVRNSGGLAVMLDEGVLNLSLIMPDTEKGIDIDRGYEAMYALIRHMFPDVKIDAYEIVGSYCPGSYDLSIGGKKFAGISQRRLRKGIAVQIYVCVNGSGADRAEQIREFYEAAKRDAETKWTYPDIQPEVMASLAELIGSPQLTVQDVIIRFLQSLKEIGGPLESGAMTAFEADMFNGYLTRMIERNEKAFG</sequence>
<dbReference type="GO" id="GO:0009107">
    <property type="term" value="P:lipoate biosynthetic process"/>
    <property type="evidence" value="ECO:0007669"/>
    <property type="project" value="UniProtKB-UniRule"/>
</dbReference>
<dbReference type="HAMAP" id="MF_02119">
    <property type="entry name" value="LipL"/>
    <property type="match status" value="1"/>
</dbReference>